<evidence type="ECO:0000256" key="2">
    <source>
        <dbReference type="SAM" id="MobiDB-lite"/>
    </source>
</evidence>
<protein>
    <recommendedName>
        <fullName evidence="5">Mitotic apparatus protein p62</fullName>
    </recommendedName>
</protein>
<dbReference type="InterPro" id="IPR014751">
    <property type="entry name" value="XRCC4-like_C"/>
</dbReference>
<feature type="coiled-coil region" evidence="1">
    <location>
        <begin position="151"/>
        <end position="185"/>
    </location>
</feature>
<evidence type="ECO:0000313" key="4">
    <source>
        <dbReference type="Proteomes" id="UP000800092"/>
    </source>
</evidence>
<dbReference type="Gene3D" id="1.20.5.370">
    <property type="match status" value="1"/>
</dbReference>
<keyword evidence="4" id="KW-1185">Reference proteome</keyword>
<dbReference type="SUPFAM" id="SSF58022">
    <property type="entry name" value="XRCC4, C-terminal oligomerization domain"/>
    <property type="match status" value="1"/>
</dbReference>
<dbReference type="PANTHER" id="PTHR42067">
    <property type="entry name" value="YALI0C15378P"/>
    <property type="match status" value="1"/>
</dbReference>
<reference evidence="3" key="1">
    <citation type="journal article" date="2020" name="Stud. Mycol.">
        <title>101 Dothideomycetes genomes: a test case for predicting lifestyles and emergence of pathogens.</title>
        <authorList>
            <person name="Haridas S."/>
            <person name="Albert R."/>
            <person name="Binder M."/>
            <person name="Bloem J."/>
            <person name="Labutti K."/>
            <person name="Salamov A."/>
            <person name="Andreopoulos B."/>
            <person name="Baker S."/>
            <person name="Barry K."/>
            <person name="Bills G."/>
            <person name="Bluhm B."/>
            <person name="Cannon C."/>
            <person name="Castanera R."/>
            <person name="Culley D."/>
            <person name="Daum C."/>
            <person name="Ezra D."/>
            <person name="Gonzalez J."/>
            <person name="Henrissat B."/>
            <person name="Kuo A."/>
            <person name="Liang C."/>
            <person name="Lipzen A."/>
            <person name="Lutzoni F."/>
            <person name="Magnuson J."/>
            <person name="Mondo S."/>
            <person name="Nolan M."/>
            <person name="Ohm R."/>
            <person name="Pangilinan J."/>
            <person name="Park H.-J."/>
            <person name="Ramirez L."/>
            <person name="Alfaro M."/>
            <person name="Sun H."/>
            <person name="Tritt A."/>
            <person name="Yoshinaga Y."/>
            <person name="Zwiers L.-H."/>
            <person name="Turgeon B."/>
            <person name="Goodwin S."/>
            <person name="Spatafora J."/>
            <person name="Crous P."/>
            <person name="Grigoriev I."/>
        </authorList>
    </citation>
    <scope>NUCLEOTIDE SEQUENCE</scope>
    <source>
        <strain evidence="3">Tuck. ex Michener</strain>
    </source>
</reference>
<gene>
    <name evidence="3" type="ORF">EV356DRAFT_309157</name>
</gene>
<dbReference type="AlphaFoldDB" id="A0A6A6HLU3"/>
<feature type="region of interest" description="Disordered" evidence="2">
    <location>
        <begin position="221"/>
        <end position="371"/>
    </location>
</feature>
<evidence type="ECO:0008006" key="5">
    <source>
        <dbReference type="Google" id="ProtNLM"/>
    </source>
</evidence>
<dbReference type="PANTHER" id="PTHR42067:SF1">
    <property type="entry name" value="MITOTIC APPARATUS PROTEIN P62"/>
    <property type="match status" value="1"/>
</dbReference>
<evidence type="ECO:0000256" key="1">
    <source>
        <dbReference type="SAM" id="Coils"/>
    </source>
</evidence>
<feature type="compositionally biased region" description="Basic and acidic residues" evidence="2">
    <location>
        <begin position="311"/>
        <end position="327"/>
    </location>
</feature>
<organism evidence="3 4">
    <name type="scientific">Viridothelium virens</name>
    <name type="common">Speckled blister lichen</name>
    <name type="synonym">Trypethelium virens</name>
    <dbReference type="NCBI Taxonomy" id="1048519"/>
    <lineage>
        <taxon>Eukaryota</taxon>
        <taxon>Fungi</taxon>
        <taxon>Dikarya</taxon>
        <taxon>Ascomycota</taxon>
        <taxon>Pezizomycotina</taxon>
        <taxon>Dothideomycetes</taxon>
        <taxon>Dothideomycetes incertae sedis</taxon>
        <taxon>Trypetheliales</taxon>
        <taxon>Trypetheliaceae</taxon>
        <taxon>Viridothelium</taxon>
    </lineage>
</organism>
<keyword evidence="1" id="KW-0175">Coiled coil</keyword>
<accession>A0A6A6HLU3</accession>
<dbReference type="OrthoDB" id="8064436at2759"/>
<dbReference type="Proteomes" id="UP000800092">
    <property type="component" value="Unassembled WGS sequence"/>
</dbReference>
<proteinExistence type="predicted"/>
<name>A0A6A6HLU3_VIRVR</name>
<evidence type="ECO:0000313" key="3">
    <source>
        <dbReference type="EMBL" id="KAF2238440.1"/>
    </source>
</evidence>
<feature type="compositionally biased region" description="Acidic residues" evidence="2">
    <location>
        <begin position="361"/>
        <end position="371"/>
    </location>
</feature>
<sequence>MDQQTLRIPRADVAESFVLAHVTRTGSSPLDVKIEATEGESPYIGHLEESTNNLGEPTKSYRGSAGEWKTVLAHGLSLQGTDPQERKVTGGLETVAQIEPGKMTIVFRQNIAGITQRIGTITLSQDDDLELSIFDWAGQAASTCITAQREISSLKSKFAEQQNMVDKLQAQLDDLIKSKEEHEEALLNKFQKLLNSKKLKIRDQQRLLAGARVDLDAAAQIQQSRSADYQRKPTASRKGKRGAAAVDEEMEHEGNGEGSDQGGTPEDDDRGDTATPNRSDVDTTEEEDEERAKGFTFMPSSADTHAQMRGPEAESKATEVSSKETSQRLEVPPPRRPLPFQKRAAQKEPDRAQKRGASQGLDDEDTTDDEL</sequence>
<dbReference type="EMBL" id="ML991776">
    <property type="protein sequence ID" value="KAF2238440.1"/>
    <property type="molecule type" value="Genomic_DNA"/>
</dbReference>